<comment type="subcellular location">
    <subcellularLocation>
        <location evidence="1">Cell membrane</location>
        <topology evidence="1">Multi-pass membrane protein</topology>
    </subcellularLocation>
</comment>
<evidence type="ECO:0000256" key="4">
    <source>
        <dbReference type="ARBA" id="ARBA00022989"/>
    </source>
</evidence>
<keyword evidence="4 7" id="KW-1133">Transmembrane helix</keyword>
<evidence type="ECO:0000256" key="6">
    <source>
        <dbReference type="SAM" id="MobiDB-lite"/>
    </source>
</evidence>
<feature type="domain" description="Cardiolipin synthase N-terminal" evidence="8">
    <location>
        <begin position="14"/>
        <end position="58"/>
    </location>
</feature>
<protein>
    <recommendedName>
        <fullName evidence="8">Cardiolipin synthase N-terminal domain-containing protein</fullName>
    </recommendedName>
</protein>
<accession>A0ABX6JXQ8</accession>
<dbReference type="InterPro" id="IPR027379">
    <property type="entry name" value="CLS_N"/>
</dbReference>
<dbReference type="Pfam" id="PF13396">
    <property type="entry name" value="PLDc_N"/>
    <property type="match status" value="1"/>
</dbReference>
<proteinExistence type="predicted"/>
<evidence type="ECO:0000256" key="3">
    <source>
        <dbReference type="ARBA" id="ARBA00022692"/>
    </source>
</evidence>
<feature type="transmembrane region" description="Helical" evidence="7">
    <location>
        <begin position="39"/>
        <end position="57"/>
    </location>
</feature>
<feature type="compositionally biased region" description="Basic and acidic residues" evidence="6">
    <location>
        <begin position="85"/>
        <end position="99"/>
    </location>
</feature>
<dbReference type="Proteomes" id="UP000503441">
    <property type="component" value="Chromosome"/>
</dbReference>
<feature type="region of interest" description="Disordered" evidence="6">
    <location>
        <begin position="61"/>
        <end position="159"/>
    </location>
</feature>
<keyword evidence="10" id="KW-1185">Reference proteome</keyword>
<evidence type="ECO:0000256" key="2">
    <source>
        <dbReference type="ARBA" id="ARBA00022475"/>
    </source>
</evidence>
<keyword evidence="2" id="KW-1003">Cell membrane</keyword>
<gene>
    <name evidence="9" type="ORF">G7066_01580</name>
</gene>
<reference evidence="9 10" key="1">
    <citation type="submission" date="2020-03" db="EMBL/GenBank/DDBJ databases">
        <title>Leucobacter sp. nov., isolated from beetles.</title>
        <authorList>
            <person name="Hyun D.-W."/>
            <person name="Bae J.-W."/>
        </authorList>
    </citation>
    <scope>NUCLEOTIDE SEQUENCE [LARGE SCALE GENOMIC DNA]</scope>
    <source>
        <strain evidence="9 10">HDW9A</strain>
    </source>
</reference>
<evidence type="ECO:0000313" key="10">
    <source>
        <dbReference type="Proteomes" id="UP000503441"/>
    </source>
</evidence>
<evidence type="ECO:0000259" key="8">
    <source>
        <dbReference type="Pfam" id="PF13396"/>
    </source>
</evidence>
<dbReference type="EMBL" id="CP049933">
    <property type="protein sequence ID" value="QIM17719.1"/>
    <property type="molecule type" value="Genomic_DNA"/>
</dbReference>
<dbReference type="RefSeq" id="WP_166328524.1">
    <property type="nucleotide sequence ID" value="NZ_CP049933.1"/>
</dbReference>
<sequence>MVRFVIIGIVIAVAFTLYALVDAAMTDSARARGVSKPVWVVIVVLLPVIGGLLWFMIGKGAPAAKRPTPPDDDPRFAGTRMSKAAVDEHMRDLEARLRELDDEVFPGEDQPKAQDAAPQQGQKPAAQDPTPQQPGDGKANTTDPEIKPKPDGDAGAARK</sequence>
<name>A0ABX6JXQ8_9MICO</name>
<feature type="compositionally biased region" description="Low complexity" evidence="6">
    <location>
        <begin position="113"/>
        <end position="129"/>
    </location>
</feature>
<evidence type="ECO:0000313" key="9">
    <source>
        <dbReference type="EMBL" id="QIM17719.1"/>
    </source>
</evidence>
<evidence type="ECO:0000256" key="5">
    <source>
        <dbReference type="ARBA" id="ARBA00023136"/>
    </source>
</evidence>
<evidence type="ECO:0000256" key="7">
    <source>
        <dbReference type="SAM" id="Phobius"/>
    </source>
</evidence>
<keyword evidence="3 7" id="KW-0812">Transmembrane</keyword>
<keyword evidence="5 7" id="KW-0472">Membrane</keyword>
<organism evidence="9 10">
    <name type="scientific">Leucobacter coleopterorum</name>
    <dbReference type="NCBI Taxonomy" id="2714933"/>
    <lineage>
        <taxon>Bacteria</taxon>
        <taxon>Bacillati</taxon>
        <taxon>Actinomycetota</taxon>
        <taxon>Actinomycetes</taxon>
        <taxon>Micrococcales</taxon>
        <taxon>Microbacteriaceae</taxon>
        <taxon>Leucobacter</taxon>
    </lineage>
</organism>
<evidence type="ECO:0000256" key="1">
    <source>
        <dbReference type="ARBA" id="ARBA00004651"/>
    </source>
</evidence>